<comment type="caution">
    <text evidence="1">The sequence shown here is derived from an EMBL/GenBank/DDBJ whole genome shotgun (WGS) entry which is preliminary data.</text>
</comment>
<dbReference type="Proteomes" id="UP000237347">
    <property type="component" value="Unassembled WGS sequence"/>
</dbReference>
<reference evidence="1 2" key="1">
    <citation type="journal article" date="2018" name="Sci. Data">
        <title>The draft genome sequence of cork oak.</title>
        <authorList>
            <person name="Ramos A.M."/>
            <person name="Usie A."/>
            <person name="Barbosa P."/>
            <person name="Barros P.M."/>
            <person name="Capote T."/>
            <person name="Chaves I."/>
            <person name="Simoes F."/>
            <person name="Abreu I."/>
            <person name="Carrasquinho I."/>
            <person name="Faro C."/>
            <person name="Guimaraes J.B."/>
            <person name="Mendonca D."/>
            <person name="Nobrega F."/>
            <person name="Rodrigues L."/>
            <person name="Saibo N.J.M."/>
            <person name="Varela M.C."/>
            <person name="Egas C."/>
            <person name="Matos J."/>
            <person name="Miguel C.M."/>
            <person name="Oliveira M.M."/>
            <person name="Ricardo C.P."/>
            <person name="Goncalves S."/>
        </authorList>
    </citation>
    <scope>NUCLEOTIDE SEQUENCE [LARGE SCALE GENOMIC DNA]</scope>
    <source>
        <strain evidence="2">cv. HL8</strain>
    </source>
</reference>
<proteinExistence type="predicted"/>
<gene>
    <name evidence="1" type="ORF">CFP56_021077</name>
</gene>
<dbReference type="AlphaFoldDB" id="A0AAW0KE32"/>
<name>A0AAW0KE32_QUESU</name>
<protein>
    <submittedName>
        <fullName evidence="1">Uncharacterized protein</fullName>
    </submittedName>
</protein>
<accession>A0AAW0KE32</accession>
<keyword evidence="2" id="KW-1185">Reference proteome</keyword>
<dbReference type="EMBL" id="PKMF04000326">
    <property type="protein sequence ID" value="KAK7837603.1"/>
    <property type="molecule type" value="Genomic_DNA"/>
</dbReference>
<evidence type="ECO:0000313" key="1">
    <source>
        <dbReference type="EMBL" id="KAK7837603.1"/>
    </source>
</evidence>
<sequence length="77" mass="8645">MSFFTFSYPSFPILSANSDTDNLKRNTSAFQLLLQKCKKKMNGIDTNGFDCVYTQLPACMQDCGCDTVAFGYNLICF</sequence>
<evidence type="ECO:0000313" key="2">
    <source>
        <dbReference type="Proteomes" id="UP000237347"/>
    </source>
</evidence>
<organism evidence="1 2">
    <name type="scientific">Quercus suber</name>
    <name type="common">Cork oak</name>
    <dbReference type="NCBI Taxonomy" id="58331"/>
    <lineage>
        <taxon>Eukaryota</taxon>
        <taxon>Viridiplantae</taxon>
        <taxon>Streptophyta</taxon>
        <taxon>Embryophyta</taxon>
        <taxon>Tracheophyta</taxon>
        <taxon>Spermatophyta</taxon>
        <taxon>Magnoliopsida</taxon>
        <taxon>eudicotyledons</taxon>
        <taxon>Gunneridae</taxon>
        <taxon>Pentapetalae</taxon>
        <taxon>rosids</taxon>
        <taxon>fabids</taxon>
        <taxon>Fagales</taxon>
        <taxon>Fagaceae</taxon>
        <taxon>Quercus</taxon>
    </lineage>
</organism>